<dbReference type="GO" id="GO:0000379">
    <property type="term" value="P:tRNA-type intron splice site recognition and cleavage"/>
    <property type="evidence" value="ECO:0007669"/>
    <property type="project" value="UniProtKB-UniRule"/>
</dbReference>
<protein>
    <recommendedName>
        <fullName evidence="9 10">tRNA-splicing endonuclease subunit Sen34</fullName>
        <ecNumber evidence="3 10">4.6.1.16</ecNumber>
    </recommendedName>
</protein>
<proteinExistence type="inferred from homology"/>
<dbReference type="SUPFAM" id="SSF53032">
    <property type="entry name" value="tRNA-intron endonuclease catalytic domain-like"/>
    <property type="match status" value="1"/>
</dbReference>
<evidence type="ECO:0000259" key="13">
    <source>
        <dbReference type="Pfam" id="PF01974"/>
    </source>
</evidence>
<dbReference type="PIRSF" id="PIRSF017250">
    <property type="entry name" value="tRNA_splic_SEN34"/>
    <property type="match status" value="1"/>
</dbReference>
<feature type="active site" evidence="11">
    <location>
        <position position="287"/>
    </location>
</feature>
<dbReference type="GO" id="GO:0000213">
    <property type="term" value="F:tRNA-intron lyase activity"/>
    <property type="evidence" value="ECO:0007669"/>
    <property type="project" value="UniProtKB-UniRule"/>
</dbReference>
<comment type="caution">
    <text evidence="15">The sequence shown here is derived from an EMBL/GenBank/DDBJ whole genome shotgun (WGS) entry which is preliminary data.</text>
</comment>
<dbReference type="GO" id="GO:0003676">
    <property type="term" value="F:nucleic acid binding"/>
    <property type="evidence" value="ECO:0007669"/>
    <property type="project" value="InterPro"/>
</dbReference>
<dbReference type="PANTHER" id="PTHR13070:SF0">
    <property type="entry name" value="TRNA-SPLICING ENDONUCLEASE SUBUNIT SEN34"/>
    <property type="match status" value="1"/>
</dbReference>
<comment type="similarity">
    <text evidence="2 10">Belongs to the tRNA-intron endonuclease family.</text>
</comment>
<evidence type="ECO:0000256" key="8">
    <source>
        <dbReference type="ARBA" id="ARBA00064779"/>
    </source>
</evidence>
<feature type="active site" evidence="11">
    <location>
        <position position="248"/>
    </location>
</feature>
<dbReference type="InterPro" id="IPR036167">
    <property type="entry name" value="tRNA_intron_Endo_cat-like_sf"/>
</dbReference>
<dbReference type="PANTHER" id="PTHR13070">
    <property type="entry name" value="TRNA-SPLICING ENDONUCLEASE SUBUNIT SEN34-RELATED"/>
    <property type="match status" value="1"/>
</dbReference>
<dbReference type="EC" id="4.6.1.16" evidence="3 10"/>
<keyword evidence="4" id="KW-0507">mRNA processing</keyword>
<evidence type="ECO:0000256" key="1">
    <source>
        <dbReference type="ARBA" id="ARBA00004604"/>
    </source>
</evidence>
<sequence>MAKNTEEVRRAIEKEDMPMTSLISVKMSLFVTHGKVFVWDTDDVMKLREDYRIVGNLVGSLPRAPRQNIQLGLPLQLAPDEVTLLLEKGFCELLESVKLSSQIDDDRLKQFTDMRQTSYQQQIPLFIGERRKEINQHRHKIIEGKKAKRQKLKQDGEHDENDEHDSIEEREDDFNIDDIAIPSIKPEQAIVQLFTESPWKSRMTSIHKEWQYPESDSDKLRYAVFKDLWEKKYYLTSGTKFGGDFLVYPGDPALFHSFYIAVCIPHHDKLTALEIVTLGRLGATVRKTVILCSICDNEVYYTSLQWTGIT</sequence>
<dbReference type="InterPro" id="IPR006677">
    <property type="entry name" value="tRNA_intron_Endonuc_cat-like"/>
</dbReference>
<dbReference type="Gene3D" id="3.40.1350.10">
    <property type="match status" value="1"/>
</dbReference>
<feature type="region of interest" description="Disordered" evidence="12">
    <location>
        <begin position="145"/>
        <end position="171"/>
    </location>
</feature>
<evidence type="ECO:0000256" key="2">
    <source>
        <dbReference type="ARBA" id="ARBA00008078"/>
    </source>
</evidence>
<evidence type="ECO:0000313" key="15">
    <source>
        <dbReference type="EMBL" id="KAK6167435.1"/>
    </source>
</evidence>
<evidence type="ECO:0000256" key="12">
    <source>
        <dbReference type="SAM" id="MobiDB-lite"/>
    </source>
</evidence>
<dbReference type="InterPro" id="IPR016690">
    <property type="entry name" value="TSEN34"/>
</dbReference>
<accession>A0AAN8J4A2</accession>
<feature type="active site" evidence="11">
    <location>
        <position position="256"/>
    </location>
</feature>
<dbReference type="GO" id="GO:0006397">
    <property type="term" value="P:mRNA processing"/>
    <property type="evidence" value="ECO:0007669"/>
    <property type="project" value="UniProtKB-KW"/>
</dbReference>
<feature type="domain" description="TSEN34 N-terminal" evidence="14">
    <location>
        <begin position="29"/>
        <end position="94"/>
    </location>
</feature>
<dbReference type="InterPro" id="IPR059049">
    <property type="entry name" value="TSEN34_N"/>
</dbReference>
<name>A0AAN8J4A2_PATCE</name>
<keyword evidence="5 10" id="KW-0819">tRNA processing</keyword>
<feature type="domain" description="tRNA intron endonuclease catalytic" evidence="13">
    <location>
        <begin position="220"/>
        <end position="297"/>
    </location>
</feature>
<dbReference type="Pfam" id="PF26577">
    <property type="entry name" value="TSEN34_N"/>
    <property type="match status" value="1"/>
</dbReference>
<evidence type="ECO:0000256" key="6">
    <source>
        <dbReference type="ARBA" id="ARBA00023239"/>
    </source>
</evidence>
<keyword evidence="16" id="KW-1185">Reference proteome</keyword>
<dbReference type="Proteomes" id="UP001347796">
    <property type="component" value="Unassembled WGS sequence"/>
</dbReference>
<gene>
    <name evidence="15" type="ORF">SNE40_021467</name>
</gene>
<comment type="subunit">
    <text evidence="8">tRNA splicing endonuclease is a heterotetramer composed of TSEN2, TSEN15, TSEN34/LENG5 and TSEN54. tRNA splicing endonuclease complex also contains proteins of the pre-mRNA 3'-end processing machinery such as CLP1, CPSF1, CPSF4 and CSTF2.</text>
</comment>
<dbReference type="CDD" id="cd22363">
    <property type="entry name" value="tRNA-intron_lyase_C"/>
    <property type="match status" value="1"/>
</dbReference>
<dbReference type="FunFam" id="3.40.1350.10:FF:000002">
    <property type="entry name" value="tRNA-splicing endonuclease subunit Sen34"/>
    <property type="match status" value="1"/>
</dbReference>
<keyword evidence="7" id="KW-0539">Nucleus</keyword>
<comment type="subcellular location">
    <subcellularLocation>
        <location evidence="1">Nucleus</location>
        <location evidence="1">Nucleolus</location>
    </subcellularLocation>
</comment>
<keyword evidence="6 10" id="KW-0456">Lyase</keyword>
<evidence type="ECO:0000313" key="16">
    <source>
        <dbReference type="Proteomes" id="UP001347796"/>
    </source>
</evidence>
<dbReference type="EMBL" id="JAZGQO010000018">
    <property type="protein sequence ID" value="KAK6167435.1"/>
    <property type="molecule type" value="Genomic_DNA"/>
</dbReference>
<dbReference type="GO" id="GO:0000214">
    <property type="term" value="C:tRNA-intron endonuclease complex"/>
    <property type="evidence" value="ECO:0007669"/>
    <property type="project" value="UniProtKB-UniRule"/>
</dbReference>
<dbReference type="GO" id="GO:0005730">
    <property type="term" value="C:nucleolus"/>
    <property type="evidence" value="ECO:0007669"/>
    <property type="project" value="UniProtKB-SubCell"/>
</dbReference>
<dbReference type="AlphaFoldDB" id="A0AAN8J4A2"/>
<evidence type="ECO:0000256" key="4">
    <source>
        <dbReference type="ARBA" id="ARBA00022664"/>
    </source>
</evidence>
<dbReference type="Pfam" id="PF01974">
    <property type="entry name" value="tRNA_int_endo"/>
    <property type="match status" value="1"/>
</dbReference>
<evidence type="ECO:0000256" key="11">
    <source>
        <dbReference type="PIRSR" id="PIRSR017250-50"/>
    </source>
</evidence>
<evidence type="ECO:0000256" key="5">
    <source>
        <dbReference type="ARBA" id="ARBA00022694"/>
    </source>
</evidence>
<evidence type="ECO:0000256" key="9">
    <source>
        <dbReference type="ARBA" id="ARBA00070870"/>
    </source>
</evidence>
<evidence type="ECO:0000259" key="14">
    <source>
        <dbReference type="Pfam" id="PF26577"/>
    </source>
</evidence>
<organism evidence="15 16">
    <name type="scientific">Patella caerulea</name>
    <name type="common">Rayed Mediterranean limpet</name>
    <dbReference type="NCBI Taxonomy" id="87958"/>
    <lineage>
        <taxon>Eukaryota</taxon>
        <taxon>Metazoa</taxon>
        <taxon>Spiralia</taxon>
        <taxon>Lophotrochozoa</taxon>
        <taxon>Mollusca</taxon>
        <taxon>Gastropoda</taxon>
        <taxon>Patellogastropoda</taxon>
        <taxon>Patelloidea</taxon>
        <taxon>Patellidae</taxon>
        <taxon>Patella</taxon>
    </lineage>
</organism>
<reference evidence="15 16" key="1">
    <citation type="submission" date="2024-01" db="EMBL/GenBank/DDBJ databases">
        <title>The genome of the rayed Mediterranean limpet Patella caerulea (Linnaeus, 1758).</title>
        <authorList>
            <person name="Anh-Thu Weber A."/>
            <person name="Halstead-Nussloch G."/>
        </authorList>
    </citation>
    <scope>NUCLEOTIDE SEQUENCE [LARGE SCALE GENOMIC DNA]</scope>
    <source>
        <strain evidence="15">AATW-2023a</strain>
        <tissue evidence="15">Whole specimen</tissue>
    </source>
</reference>
<evidence type="ECO:0000256" key="3">
    <source>
        <dbReference type="ARBA" id="ARBA00012573"/>
    </source>
</evidence>
<evidence type="ECO:0000256" key="10">
    <source>
        <dbReference type="PIRNR" id="PIRNR017250"/>
    </source>
</evidence>
<feature type="compositionally biased region" description="Acidic residues" evidence="12">
    <location>
        <begin position="157"/>
        <end position="171"/>
    </location>
</feature>
<comment type="function">
    <text evidence="10">Constitutes one of the two catalytic subunit of the tRNA-splicing endonuclease complex, a complex responsible for identification and cleavage of the splice sites in pre-tRNA. It cleaves pre-tRNA at the 5'- and 3'-splice sites to release the intron. The products are an intron and two tRNA half-molecules bearing 2',3'-cyclic phosphate and 5'-OH termini. There are no conserved sequences at the splice sites, but the intron is invariably located at the same site in the gene, placing the splice sites an invariant distance from the constant structural features of the tRNA body.</text>
</comment>
<dbReference type="InterPro" id="IPR011856">
    <property type="entry name" value="tRNA_endonuc-like_dom_sf"/>
</dbReference>
<evidence type="ECO:0000256" key="7">
    <source>
        <dbReference type="ARBA" id="ARBA00023242"/>
    </source>
</evidence>